<sequence>MTAARITAGVFAMLGLITLVNGKSSSKGDLILCDCGIGDDKQHPDWSTSRQMNWYGEIKWPDSAATYPNAPDMAVQVPYKDGTYPWIPQGATATMPNGDVWTAYIEDGTPDGFKAGTAVSSKDGKKMLSCWAYRGRAVSAAINKTISHHAICRTAFVCNLDNSPPPQAKDLGSHASTLTATTDAPKTTFFTKPPITVTATSTSPGQPVQTYNPNQGKLDVRVGVNPRFVNWQNTWQSFINQFVWDSNTGRCIGNSVRGTGFSITIECAGIKVDEDTHMTLLLIKALRDVGLNSLWFNQNPIVPGGSINNQSSPSWVVMPEAFALQATDVATNNVVGHLSYKTHYDSFLATPCSTCESGRFDKGFFDPIIAAVEGSYPKYNNFTVQAQCEPWMACE</sequence>
<gene>
    <name evidence="2" type="ORF">AAL_05992</name>
</gene>
<protein>
    <submittedName>
        <fullName evidence="2">Uncharacterized protein</fullName>
    </submittedName>
</protein>
<dbReference type="OrthoDB" id="89086at2759"/>
<evidence type="ECO:0000256" key="1">
    <source>
        <dbReference type="SAM" id="SignalP"/>
    </source>
</evidence>
<reference evidence="2 3" key="1">
    <citation type="journal article" date="2016" name="Genome Biol. Evol.">
        <title>Divergent and convergent evolution of fungal pathogenicity.</title>
        <authorList>
            <person name="Shang Y."/>
            <person name="Xiao G."/>
            <person name="Zheng P."/>
            <person name="Cen K."/>
            <person name="Zhan S."/>
            <person name="Wang C."/>
        </authorList>
    </citation>
    <scope>NUCLEOTIDE SEQUENCE [LARGE SCALE GENOMIC DNA]</scope>
    <source>
        <strain evidence="2 3">RCEF 2490</strain>
    </source>
</reference>
<comment type="caution">
    <text evidence="2">The sequence shown here is derived from an EMBL/GenBank/DDBJ whole genome shotgun (WGS) entry which is preliminary data.</text>
</comment>
<keyword evidence="1" id="KW-0732">Signal</keyword>
<dbReference type="Proteomes" id="UP000078544">
    <property type="component" value="Unassembled WGS sequence"/>
</dbReference>
<dbReference type="EMBL" id="AZGY01000014">
    <property type="protein sequence ID" value="KZZ92960.1"/>
    <property type="molecule type" value="Genomic_DNA"/>
</dbReference>
<dbReference type="AlphaFoldDB" id="A0A166NWU5"/>
<evidence type="ECO:0000313" key="3">
    <source>
        <dbReference type="Proteomes" id="UP000078544"/>
    </source>
</evidence>
<organism evidence="2 3">
    <name type="scientific">Moelleriella libera RCEF 2490</name>
    <dbReference type="NCBI Taxonomy" id="1081109"/>
    <lineage>
        <taxon>Eukaryota</taxon>
        <taxon>Fungi</taxon>
        <taxon>Dikarya</taxon>
        <taxon>Ascomycota</taxon>
        <taxon>Pezizomycotina</taxon>
        <taxon>Sordariomycetes</taxon>
        <taxon>Hypocreomycetidae</taxon>
        <taxon>Hypocreales</taxon>
        <taxon>Clavicipitaceae</taxon>
        <taxon>Moelleriella</taxon>
    </lineage>
</organism>
<feature type="chain" id="PRO_5007878044" evidence="1">
    <location>
        <begin position="23"/>
        <end position="395"/>
    </location>
</feature>
<accession>A0A166NWU5</accession>
<name>A0A166NWU5_9HYPO</name>
<proteinExistence type="predicted"/>
<keyword evidence="3" id="KW-1185">Reference proteome</keyword>
<feature type="signal peptide" evidence="1">
    <location>
        <begin position="1"/>
        <end position="22"/>
    </location>
</feature>
<evidence type="ECO:0000313" key="2">
    <source>
        <dbReference type="EMBL" id="KZZ92960.1"/>
    </source>
</evidence>